<dbReference type="Pfam" id="PF00929">
    <property type="entry name" value="RNase_T"/>
    <property type="match status" value="1"/>
</dbReference>
<dbReference type="InterPro" id="IPR001357">
    <property type="entry name" value="BRCT_dom"/>
</dbReference>
<dbReference type="SMART" id="SM00292">
    <property type="entry name" value="BRCT"/>
    <property type="match status" value="1"/>
</dbReference>
<keyword evidence="10 13" id="KW-0472">Membrane</keyword>
<dbReference type="NCBIfam" id="TIGR00573">
    <property type="entry name" value="dnaq"/>
    <property type="match status" value="1"/>
</dbReference>
<dbReference type="OrthoDB" id="9776650at2"/>
<dbReference type="InterPro" id="IPR036397">
    <property type="entry name" value="RNaseH_sf"/>
</dbReference>
<evidence type="ECO:0000313" key="15">
    <source>
        <dbReference type="EMBL" id="KRL55917.1"/>
    </source>
</evidence>
<dbReference type="Gene3D" id="3.30.420.10">
    <property type="entry name" value="Ribonuclease H-like superfamily/Ribonuclease H"/>
    <property type="match status" value="1"/>
</dbReference>
<keyword evidence="3 13" id="KW-0812">Transmembrane</keyword>
<dbReference type="InterPro" id="IPR012337">
    <property type="entry name" value="RNaseH-like_sf"/>
</dbReference>
<feature type="transmembrane region" description="Helical" evidence="13">
    <location>
        <begin position="30"/>
        <end position="49"/>
    </location>
</feature>
<dbReference type="AlphaFoldDB" id="A0A0R1RG16"/>
<keyword evidence="4" id="KW-0548">Nucleotidyltransferase</keyword>
<evidence type="ECO:0000256" key="5">
    <source>
        <dbReference type="ARBA" id="ARBA00022705"/>
    </source>
</evidence>
<keyword evidence="16" id="KW-1185">Reference proteome</keyword>
<dbReference type="GO" id="GO:0016020">
    <property type="term" value="C:membrane"/>
    <property type="evidence" value="ECO:0007669"/>
    <property type="project" value="UniProtKB-SubCell"/>
</dbReference>
<dbReference type="GO" id="GO:0008408">
    <property type="term" value="F:3'-5' exonuclease activity"/>
    <property type="evidence" value="ECO:0007669"/>
    <property type="project" value="TreeGrafter"/>
</dbReference>
<dbReference type="SMART" id="SM00479">
    <property type="entry name" value="EXOIII"/>
    <property type="match status" value="1"/>
</dbReference>
<proteinExistence type="predicted"/>
<evidence type="ECO:0000256" key="4">
    <source>
        <dbReference type="ARBA" id="ARBA00022695"/>
    </source>
</evidence>
<evidence type="ECO:0000256" key="12">
    <source>
        <dbReference type="SAM" id="MobiDB-lite"/>
    </source>
</evidence>
<keyword evidence="7" id="KW-0378">Hydrolase</keyword>
<dbReference type="PATRIC" id="fig|1423778.4.peg.527"/>
<dbReference type="InterPro" id="IPR006054">
    <property type="entry name" value="DnaQ"/>
</dbReference>
<dbReference type="InterPro" id="IPR036420">
    <property type="entry name" value="BRCT_dom_sf"/>
</dbReference>
<dbReference type="Gene3D" id="3.40.50.10190">
    <property type="entry name" value="BRCT domain"/>
    <property type="match status" value="1"/>
</dbReference>
<keyword evidence="9 13" id="KW-1133">Transmembrane helix</keyword>
<accession>A0A0R1RG16</accession>
<comment type="subcellular location">
    <subcellularLocation>
        <location evidence="1">Membrane</location>
        <topology evidence="1">Multi-pass membrane protein</topology>
    </subcellularLocation>
</comment>
<feature type="region of interest" description="Disordered" evidence="12">
    <location>
        <begin position="136"/>
        <end position="156"/>
    </location>
</feature>
<evidence type="ECO:0000256" key="1">
    <source>
        <dbReference type="ARBA" id="ARBA00004141"/>
    </source>
</evidence>
<dbReference type="GO" id="GO:0003887">
    <property type="term" value="F:DNA-directed DNA polymerase activity"/>
    <property type="evidence" value="ECO:0007669"/>
    <property type="project" value="UniProtKB-KW"/>
</dbReference>
<evidence type="ECO:0000256" key="10">
    <source>
        <dbReference type="ARBA" id="ARBA00023136"/>
    </source>
</evidence>
<dbReference type="EMBL" id="AZFE01000030">
    <property type="protein sequence ID" value="KRL55917.1"/>
    <property type="molecule type" value="Genomic_DNA"/>
</dbReference>
<keyword evidence="8" id="KW-0239">DNA-directed DNA polymerase</keyword>
<dbReference type="PANTHER" id="PTHR30231:SF41">
    <property type="entry name" value="DNA POLYMERASE III SUBUNIT EPSILON"/>
    <property type="match status" value="1"/>
</dbReference>
<evidence type="ECO:0000256" key="6">
    <source>
        <dbReference type="ARBA" id="ARBA00022722"/>
    </source>
</evidence>
<name>A0A0R1RG16_9LACO</name>
<dbReference type="CDD" id="cd06127">
    <property type="entry name" value="DEDDh"/>
    <property type="match status" value="1"/>
</dbReference>
<keyword evidence="6" id="KW-0540">Nuclease</keyword>
<feature type="transmembrane region" description="Helical" evidence="13">
    <location>
        <begin position="56"/>
        <end position="79"/>
    </location>
</feature>
<dbReference type="InterPro" id="IPR013520">
    <property type="entry name" value="Ribonucl_H"/>
</dbReference>
<dbReference type="Pfam" id="PF00533">
    <property type="entry name" value="BRCT"/>
    <property type="match status" value="1"/>
</dbReference>
<evidence type="ECO:0000259" key="14">
    <source>
        <dbReference type="PROSITE" id="PS50172"/>
    </source>
</evidence>
<evidence type="ECO:0000256" key="9">
    <source>
        <dbReference type="ARBA" id="ARBA00022989"/>
    </source>
</evidence>
<keyword evidence="2" id="KW-0808">Transferase</keyword>
<sequence length="466" mass="52397">MENNELLEQLTTQERLLVSSEVSNKRKSPAVVWILWLLLGMIGAHRYYFKKIGTGVLMTAIFILSFGMLFFVNLIWMIVDAFKLNSWINADQAKIEKEVAEHIINTRNEFKSSPEVAKEPIKSVDTTQEEIGINASESPVADNVITEENEPTSSSSTLKQDIVTSFSFSNTTASVETPNFTVTPEESETVVNKIFDDLKDFVVLDIETTGRSADQDGITQVSGIKYVNDEPIETFNEFVNPEHDIPRDIQFMTHITPEMVADKPTFTELLPKLSDFIGDNTIIGHNVSFDIKFLRLHGYHPAVITTEDTLSISRRKIKNIENHKLETLKNYYGLKNQSHNSLNDCETTAFIYREIRDGHLDQVVIASTEETPGTLFADLRFCITGKFMEMDRDEIKELITKNGGRVTGAVSSRTDYLIVGEQVANNLTDGIHSASELKAMEFSEKGGKIKVLHSIEELQSLISEVA</sequence>
<dbReference type="CDD" id="cd17748">
    <property type="entry name" value="BRCT_DNA_ligase_like"/>
    <property type="match status" value="1"/>
</dbReference>
<dbReference type="PANTHER" id="PTHR30231">
    <property type="entry name" value="DNA POLYMERASE III SUBUNIT EPSILON"/>
    <property type="match status" value="1"/>
</dbReference>
<organism evidence="15 16">
    <name type="scientific">Paucilactobacillus oligofermentans DSM 15707 = LMG 22743</name>
    <dbReference type="NCBI Taxonomy" id="1423778"/>
    <lineage>
        <taxon>Bacteria</taxon>
        <taxon>Bacillati</taxon>
        <taxon>Bacillota</taxon>
        <taxon>Bacilli</taxon>
        <taxon>Lactobacillales</taxon>
        <taxon>Lactobacillaceae</taxon>
        <taxon>Paucilactobacillus</taxon>
    </lineage>
</organism>
<comment type="caution">
    <text evidence="15">The sequence shown here is derived from an EMBL/GenBank/DDBJ whole genome shotgun (WGS) entry which is preliminary data.</text>
</comment>
<dbReference type="Proteomes" id="UP000051697">
    <property type="component" value="Unassembled WGS sequence"/>
</dbReference>
<dbReference type="GO" id="GO:0003677">
    <property type="term" value="F:DNA binding"/>
    <property type="evidence" value="ECO:0007669"/>
    <property type="project" value="InterPro"/>
</dbReference>
<gene>
    <name evidence="15" type="ORF">FC70_GL000502</name>
</gene>
<evidence type="ECO:0000256" key="3">
    <source>
        <dbReference type="ARBA" id="ARBA00022692"/>
    </source>
</evidence>
<keyword evidence="7" id="KW-0269">Exonuclease</keyword>
<dbReference type="PROSITE" id="PS50172">
    <property type="entry name" value="BRCT"/>
    <property type="match status" value="1"/>
</dbReference>
<evidence type="ECO:0000256" key="8">
    <source>
        <dbReference type="ARBA" id="ARBA00022932"/>
    </source>
</evidence>
<dbReference type="FunFam" id="3.30.420.10:FF:000045">
    <property type="entry name" value="3'-5' exonuclease DinG"/>
    <property type="match status" value="1"/>
</dbReference>
<evidence type="ECO:0000256" key="13">
    <source>
        <dbReference type="SAM" id="Phobius"/>
    </source>
</evidence>
<dbReference type="GO" id="GO:0045004">
    <property type="term" value="P:DNA replication proofreading"/>
    <property type="evidence" value="ECO:0007669"/>
    <property type="project" value="TreeGrafter"/>
</dbReference>
<dbReference type="SUPFAM" id="SSF53098">
    <property type="entry name" value="Ribonuclease H-like"/>
    <property type="match status" value="1"/>
</dbReference>
<dbReference type="RefSeq" id="WP_057889485.1">
    <property type="nucleotide sequence ID" value="NZ_AZFE01000030.1"/>
</dbReference>
<evidence type="ECO:0000256" key="7">
    <source>
        <dbReference type="ARBA" id="ARBA00022839"/>
    </source>
</evidence>
<dbReference type="STRING" id="1423778.FC70_GL000502"/>
<reference evidence="15 16" key="1">
    <citation type="journal article" date="2015" name="Genome Announc.">
        <title>Expanding the biotechnology potential of lactobacilli through comparative genomics of 213 strains and associated genera.</title>
        <authorList>
            <person name="Sun Z."/>
            <person name="Harris H.M."/>
            <person name="McCann A."/>
            <person name="Guo C."/>
            <person name="Argimon S."/>
            <person name="Zhang W."/>
            <person name="Yang X."/>
            <person name="Jeffery I.B."/>
            <person name="Cooney J.C."/>
            <person name="Kagawa T.F."/>
            <person name="Liu W."/>
            <person name="Song Y."/>
            <person name="Salvetti E."/>
            <person name="Wrobel A."/>
            <person name="Rasinkangas P."/>
            <person name="Parkhill J."/>
            <person name="Rea M.C."/>
            <person name="O'Sullivan O."/>
            <person name="Ritari J."/>
            <person name="Douillard F.P."/>
            <person name="Paul Ross R."/>
            <person name="Yang R."/>
            <person name="Briner A.E."/>
            <person name="Felis G.E."/>
            <person name="de Vos W.M."/>
            <person name="Barrangou R."/>
            <person name="Klaenhammer T.R."/>
            <person name="Caufield P.W."/>
            <person name="Cui Y."/>
            <person name="Zhang H."/>
            <person name="O'Toole P.W."/>
        </authorList>
    </citation>
    <scope>NUCLEOTIDE SEQUENCE [LARGE SCALE GENOMIC DNA]</scope>
    <source>
        <strain evidence="15 16">DSM 15707</strain>
    </source>
</reference>
<evidence type="ECO:0000256" key="11">
    <source>
        <dbReference type="ARBA" id="ARBA00070925"/>
    </source>
</evidence>
<protein>
    <recommendedName>
        <fullName evidence="11">DNA polymerase III polC-type</fullName>
    </recommendedName>
</protein>
<keyword evidence="5" id="KW-0235">DNA replication</keyword>
<feature type="domain" description="BRCT" evidence="14">
    <location>
        <begin position="371"/>
        <end position="453"/>
    </location>
</feature>
<evidence type="ECO:0000313" key="16">
    <source>
        <dbReference type="Proteomes" id="UP000051697"/>
    </source>
</evidence>
<dbReference type="GO" id="GO:0005829">
    <property type="term" value="C:cytosol"/>
    <property type="evidence" value="ECO:0007669"/>
    <property type="project" value="TreeGrafter"/>
</dbReference>
<evidence type="ECO:0000256" key="2">
    <source>
        <dbReference type="ARBA" id="ARBA00022679"/>
    </source>
</evidence>
<dbReference type="Pfam" id="PF05154">
    <property type="entry name" value="TM2"/>
    <property type="match status" value="1"/>
</dbReference>
<dbReference type="InterPro" id="IPR007829">
    <property type="entry name" value="TM2"/>
</dbReference>